<feature type="region of interest" description="Disordered" evidence="1">
    <location>
        <begin position="1"/>
        <end position="29"/>
    </location>
</feature>
<feature type="non-terminal residue" evidence="2">
    <location>
        <position position="52"/>
    </location>
</feature>
<protein>
    <submittedName>
        <fullName evidence="2">Uncharacterized protein</fullName>
    </submittedName>
</protein>
<evidence type="ECO:0000313" key="2">
    <source>
        <dbReference type="EMBL" id="CEK46954.1"/>
    </source>
</evidence>
<proteinExistence type="predicted"/>
<sequence length="52" mass="5990">MKVDANFDDDDNKHDDDPETSSQSEIQPGFFLMNLKKMYSTEPVPEKTNCVH</sequence>
<accession>A0A0B6XSW8</accession>
<dbReference type="AlphaFoldDB" id="A0A0B6XSW8"/>
<reference evidence="2" key="1">
    <citation type="submission" date="2014-12" db="EMBL/GenBank/DDBJ databases">
        <title>Insight into the proteome of Arion vulgaris.</title>
        <authorList>
            <person name="Aradska J."/>
            <person name="Bulat T."/>
            <person name="Smidak R."/>
            <person name="Sarate P."/>
            <person name="Gangsoo J."/>
            <person name="Sialana F."/>
            <person name="Bilban M."/>
            <person name="Lubec G."/>
        </authorList>
    </citation>
    <scope>NUCLEOTIDE SEQUENCE</scope>
    <source>
        <tissue evidence="2">Skin</tissue>
    </source>
</reference>
<organism evidence="2">
    <name type="scientific">Arion vulgaris</name>
    <dbReference type="NCBI Taxonomy" id="1028688"/>
    <lineage>
        <taxon>Eukaryota</taxon>
        <taxon>Metazoa</taxon>
        <taxon>Spiralia</taxon>
        <taxon>Lophotrochozoa</taxon>
        <taxon>Mollusca</taxon>
        <taxon>Gastropoda</taxon>
        <taxon>Heterobranchia</taxon>
        <taxon>Euthyneura</taxon>
        <taxon>Panpulmonata</taxon>
        <taxon>Eupulmonata</taxon>
        <taxon>Stylommatophora</taxon>
        <taxon>Helicina</taxon>
        <taxon>Arionoidea</taxon>
        <taxon>Arionidae</taxon>
        <taxon>Arion</taxon>
    </lineage>
</organism>
<name>A0A0B6XSW8_9EUPU</name>
<dbReference type="EMBL" id="HACG01000089">
    <property type="protein sequence ID" value="CEK46954.1"/>
    <property type="molecule type" value="Transcribed_RNA"/>
</dbReference>
<gene>
    <name evidence="2" type="primary">ORF222</name>
</gene>
<evidence type="ECO:0000256" key="1">
    <source>
        <dbReference type="SAM" id="MobiDB-lite"/>
    </source>
</evidence>
<feature type="compositionally biased region" description="Basic and acidic residues" evidence="1">
    <location>
        <begin position="1"/>
        <end position="16"/>
    </location>
</feature>